<dbReference type="Gene3D" id="1.10.3470.10">
    <property type="entry name" value="ABC transporter involved in vitamin B12 uptake, BtuC"/>
    <property type="match status" value="2"/>
</dbReference>
<feature type="transmembrane region" description="Helical" evidence="8">
    <location>
        <begin position="437"/>
        <end position="456"/>
    </location>
</feature>
<feature type="transmembrane region" description="Helical" evidence="8">
    <location>
        <begin position="232"/>
        <end position="251"/>
    </location>
</feature>
<proteinExistence type="inferred from homology"/>
<name>A0A939ENM9_9HYPH</name>
<dbReference type="InterPro" id="IPR037294">
    <property type="entry name" value="ABC_BtuC-like"/>
</dbReference>
<feature type="transmembrane region" description="Helical" evidence="8">
    <location>
        <begin position="41"/>
        <end position="64"/>
    </location>
</feature>
<dbReference type="Proteomes" id="UP000664779">
    <property type="component" value="Unassembled WGS sequence"/>
</dbReference>
<dbReference type="GO" id="GO:0022857">
    <property type="term" value="F:transmembrane transporter activity"/>
    <property type="evidence" value="ECO:0007669"/>
    <property type="project" value="InterPro"/>
</dbReference>
<dbReference type="PANTHER" id="PTHR30472">
    <property type="entry name" value="FERRIC ENTEROBACTIN TRANSPORT SYSTEM PERMEASE PROTEIN"/>
    <property type="match status" value="1"/>
</dbReference>
<protein>
    <submittedName>
        <fullName evidence="9">Fe(3+)-hydroxamate ABC transporter permease FhuB</fullName>
    </submittedName>
</protein>
<feature type="transmembrane region" description="Helical" evidence="8">
    <location>
        <begin position="76"/>
        <end position="99"/>
    </location>
</feature>
<evidence type="ECO:0000256" key="1">
    <source>
        <dbReference type="ARBA" id="ARBA00004651"/>
    </source>
</evidence>
<evidence type="ECO:0000256" key="2">
    <source>
        <dbReference type="ARBA" id="ARBA00007935"/>
    </source>
</evidence>
<feature type="transmembrane region" description="Helical" evidence="8">
    <location>
        <begin position="263"/>
        <end position="286"/>
    </location>
</feature>
<gene>
    <name evidence="9" type="primary">fhuB</name>
    <name evidence="9" type="ORF">J0X15_05615</name>
</gene>
<feature type="transmembrane region" description="Helical" evidence="8">
    <location>
        <begin position="623"/>
        <end position="644"/>
    </location>
</feature>
<reference evidence="9" key="1">
    <citation type="submission" date="2021-03" db="EMBL/GenBank/DDBJ databases">
        <title>Roseibium sp. CAU 1637 isolated from Incheon.</title>
        <authorList>
            <person name="Kim W."/>
        </authorList>
    </citation>
    <scope>NUCLEOTIDE SEQUENCE</scope>
    <source>
        <strain evidence="9">CAU 1637</strain>
    </source>
</reference>
<keyword evidence="7 8" id="KW-0472">Membrane</keyword>
<feature type="transmembrane region" description="Helical" evidence="8">
    <location>
        <begin position="338"/>
        <end position="359"/>
    </location>
</feature>
<accession>A0A939ENM9</accession>
<feature type="transmembrane region" description="Helical" evidence="8">
    <location>
        <begin position="130"/>
        <end position="154"/>
    </location>
</feature>
<dbReference type="GO" id="GO:0005886">
    <property type="term" value="C:plasma membrane"/>
    <property type="evidence" value="ECO:0007669"/>
    <property type="project" value="UniProtKB-SubCell"/>
</dbReference>
<feature type="transmembrane region" description="Helical" evidence="8">
    <location>
        <begin position="545"/>
        <end position="566"/>
    </location>
</feature>
<dbReference type="GO" id="GO:0033214">
    <property type="term" value="P:siderophore-iron import into cell"/>
    <property type="evidence" value="ECO:0007669"/>
    <property type="project" value="TreeGrafter"/>
</dbReference>
<feature type="transmembrane region" description="Helical" evidence="8">
    <location>
        <begin position="174"/>
        <end position="195"/>
    </location>
</feature>
<dbReference type="NCBIfam" id="NF007866">
    <property type="entry name" value="PRK10577.1-2"/>
    <property type="match status" value="1"/>
</dbReference>
<evidence type="ECO:0000256" key="6">
    <source>
        <dbReference type="ARBA" id="ARBA00022989"/>
    </source>
</evidence>
<dbReference type="Pfam" id="PF01032">
    <property type="entry name" value="FecCD"/>
    <property type="match status" value="2"/>
</dbReference>
<feature type="transmembrane region" description="Helical" evidence="8">
    <location>
        <begin position="509"/>
        <end position="533"/>
    </location>
</feature>
<dbReference type="InterPro" id="IPR000522">
    <property type="entry name" value="ABC_transptr_permease_BtuC"/>
</dbReference>
<comment type="subcellular location">
    <subcellularLocation>
        <location evidence="1">Cell membrane</location>
        <topology evidence="1">Multi-pass membrane protein</topology>
    </subcellularLocation>
</comment>
<keyword evidence="10" id="KW-1185">Reference proteome</keyword>
<evidence type="ECO:0000256" key="8">
    <source>
        <dbReference type="SAM" id="Phobius"/>
    </source>
</evidence>
<dbReference type="SUPFAM" id="SSF81345">
    <property type="entry name" value="ABC transporter involved in vitamin B12 uptake, BtuC"/>
    <property type="match status" value="2"/>
</dbReference>
<organism evidence="9 10">
    <name type="scientific">Roseibium limicola</name>
    <dbReference type="NCBI Taxonomy" id="2816037"/>
    <lineage>
        <taxon>Bacteria</taxon>
        <taxon>Pseudomonadati</taxon>
        <taxon>Pseudomonadota</taxon>
        <taxon>Alphaproteobacteria</taxon>
        <taxon>Hyphomicrobiales</taxon>
        <taxon>Stappiaceae</taxon>
        <taxon>Roseibium</taxon>
    </lineage>
</organism>
<feature type="transmembrane region" description="Helical" evidence="8">
    <location>
        <begin position="468"/>
        <end position="489"/>
    </location>
</feature>
<feature type="transmembrane region" description="Helical" evidence="8">
    <location>
        <begin position="379"/>
        <end position="400"/>
    </location>
</feature>
<keyword evidence="6 8" id="KW-1133">Transmembrane helix</keyword>
<sequence length="651" mass="66447">MPVSLLGLALLFATVRVMLGSPASPEQCDLACRLDTVAFSYSLLPRILMGFLAGGALGLSGVLLQRVLRNPLAEPATLGITAGAQFALALATLHVPVLLVFGREGAALLGGLIAVSLLLALTWRRGLDPIAVVLAGMMISLMSAAATATLIIFNGDYVFSLFVWGGGSLVQQDWYPAQVIAAVFVLTAMASALLLRPLAILGLDDKSARSLGLAVTSMRLGVLGLATLLASIVTAHLGIIAFIGLAGPAFARLGAQRTMGQHIAAALVISAALLSLTDSILALTIGLDYDRVPAGAVTALLGGPLLLWLLPRLSMLQPGEKPTSAAQAAPAIHAPGKILLGLAIGLALICVIGLCVGRGPDGWHFSLGSQLADMLPWRLPRLIAALSAGALLAGAGLILQKLTGNALASPEVLGIGASSGVGLCLLLLVAPFASPPLKLLCASVGAFIGLGVILLLSRRNGFNRERLLLAGVAIGAFASAILSAVIAMGTPVSFQLVVWLSGATNDITLSGALAIAAGVVVLVPPLILVARWLDLLSLGDMTARAAGLSLAPARGVLIVLAALMSALATLTVGPLSFLGLVAPHLARLLGLSRGRGHILASLALGAALLGLSDWLARMLAFPYQLPLGLFASLLSGPYLIWLLCNGRGNSR</sequence>
<keyword evidence="3" id="KW-0813">Transport</keyword>
<evidence type="ECO:0000313" key="9">
    <source>
        <dbReference type="EMBL" id="MBO0344688.1"/>
    </source>
</evidence>
<dbReference type="CDD" id="cd06550">
    <property type="entry name" value="TM_ABC_iron-siderophores_like"/>
    <property type="match status" value="2"/>
</dbReference>
<evidence type="ECO:0000256" key="7">
    <source>
        <dbReference type="ARBA" id="ARBA00023136"/>
    </source>
</evidence>
<keyword evidence="5 8" id="KW-0812">Transmembrane</keyword>
<dbReference type="EMBL" id="JAFLNF010000002">
    <property type="protein sequence ID" value="MBO0344688.1"/>
    <property type="molecule type" value="Genomic_DNA"/>
</dbReference>
<evidence type="ECO:0000313" key="10">
    <source>
        <dbReference type="Proteomes" id="UP000664779"/>
    </source>
</evidence>
<dbReference type="AlphaFoldDB" id="A0A939ENM9"/>
<dbReference type="PANTHER" id="PTHR30472:SF37">
    <property type="entry name" value="FE(3+) DICITRATE TRANSPORT SYSTEM PERMEASE PROTEIN FECD-RELATED"/>
    <property type="match status" value="1"/>
</dbReference>
<evidence type="ECO:0000256" key="4">
    <source>
        <dbReference type="ARBA" id="ARBA00022475"/>
    </source>
</evidence>
<dbReference type="RefSeq" id="WP_206938827.1">
    <property type="nucleotide sequence ID" value="NZ_JAFLNF010000002.1"/>
</dbReference>
<evidence type="ECO:0000256" key="5">
    <source>
        <dbReference type="ARBA" id="ARBA00022692"/>
    </source>
</evidence>
<comment type="similarity">
    <text evidence="2">Belongs to the binding-protein-dependent transport system permease family. FecCD subfamily.</text>
</comment>
<feature type="transmembrane region" description="Helical" evidence="8">
    <location>
        <begin position="105"/>
        <end position="123"/>
    </location>
</feature>
<comment type="caution">
    <text evidence="9">The sequence shown here is derived from an EMBL/GenBank/DDBJ whole genome shotgun (WGS) entry which is preliminary data.</text>
</comment>
<evidence type="ECO:0000256" key="3">
    <source>
        <dbReference type="ARBA" id="ARBA00022448"/>
    </source>
</evidence>
<keyword evidence="4" id="KW-1003">Cell membrane</keyword>
<feature type="transmembrane region" description="Helical" evidence="8">
    <location>
        <begin position="412"/>
        <end position="431"/>
    </location>
</feature>